<accession>A0A1G6LBK6</accession>
<dbReference type="OrthoDB" id="9790012at2"/>
<dbReference type="InterPro" id="IPR010430">
    <property type="entry name" value="DUF1028"/>
</dbReference>
<dbReference type="GO" id="GO:0016787">
    <property type="term" value="F:hydrolase activity"/>
    <property type="evidence" value="ECO:0007669"/>
    <property type="project" value="UniProtKB-KW"/>
</dbReference>
<dbReference type="STRING" id="639004.SAMN04488239_102198"/>
<name>A0A1G6LBK6_9RHOB</name>
<gene>
    <name evidence="1" type="ORF">SAMN04488239_102198</name>
</gene>
<evidence type="ECO:0000313" key="2">
    <source>
        <dbReference type="Proteomes" id="UP000199628"/>
    </source>
</evidence>
<protein>
    <submittedName>
        <fullName evidence="1">Uncharacterized conserved protein, Ntn-hydrolase superfamily</fullName>
    </submittedName>
</protein>
<dbReference type="RefSeq" id="WP_093027710.1">
    <property type="nucleotide sequence ID" value="NZ_FMZV01000002.1"/>
</dbReference>
<evidence type="ECO:0000313" key="1">
    <source>
        <dbReference type="EMBL" id="SDC40538.1"/>
    </source>
</evidence>
<keyword evidence="1" id="KW-0378">Hydrolase</keyword>
<dbReference type="Proteomes" id="UP000199628">
    <property type="component" value="Unassembled WGS sequence"/>
</dbReference>
<dbReference type="PANTHER" id="PTHR39328">
    <property type="entry name" value="BLL2871 PROTEIN"/>
    <property type="match status" value="1"/>
</dbReference>
<dbReference type="InterPro" id="IPR029055">
    <property type="entry name" value="Ntn_hydrolases_N"/>
</dbReference>
<organism evidence="1 2">
    <name type="scientific">Ruegeria marina</name>
    <dbReference type="NCBI Taxonomy" id="639004"/>
    <lineage>
        <taxon>Bacteria</taxon>
        <taxon>Pseudomonadati</taxon>
        <taxon>Pseudomonadota</taxon>
        <taxon>Alphaproteobacteria</taxon>
        <taxon>Rhodobacterales</taxon>
        <taxon>Roseobacteraceae</taxon>
        <taxon>Ruegeria</taxon>
    </lineage>
</organism>
<keyword evidence="2" id="KW-1185">Reference proteome</keyword>
<proteinExistence type="predicted"/>
<dbReference type="Gene3D" id="3.60.20.10">
    <property type="entry name" value="Glutamine Phosphoribosylpyrophosphate, subunit 1, domain 1"/>
    <property type="match status" value="1"/>
</dbReference>
<dbReference type="Pfam" id="PF06267">
    <property type="entry name" value="DUF1028"/>
    <property type="match status" value="1"/>
</dbReference>
<reference evidence="2" key="1">
    <citation type="submission" date="2016-10" db="EMBL/GenBank/DDBJ databases">
        <authorList>
            <person name="Varghese N."/>
            <person name="Submissions S."/>
        </authorList>
    </citation>
    <scope>NUCLEOTIDE SEQUENCE [LARGE SCALE GENOMIC DNA]</scope>
    <source>
        <strain evidence="2">CGMCC 1.9108</strain>
    </source>
</reference>
<dbReference type="EMBL" id="FMZV01000002">
    <property type="protein sequence ID" value="SDC40538.1"/>
    <property type="molecule type" value="Genomic_DNA"/>
</dbReference>
<dbReference type="PANTHER" id="PTHR39328:SF1">
    <property type="entry name" value="BLL2871 PROTEIN"/>
    <property type="match status" value="1"/>
</dbReference>
<dbReference type="SUPFAM" id="SSF56235">
    <property type="entry name" value="N-terminal nucleophile aminohydrolases (Ntn hydrolases)"/>
    <property type="match status" value="1"/>
</dbReference>
<dbReference type="AlphaFoldDB" id="A0A1G6LBK6"/>
<sequence>MTFSLVARCAETGMFGVAISSSSPAVAARCSHARAGVGAVASQNVTDPALGPMALDLMEGGMSAPNAVAEVRRRGKFIDYRQVLAVDAQGRAAIHSGTHALGIWTQAQAPDVAAGGNLLANDRVPQAMVDAFLGQAGYLGDRLIAALRAGLAAGGEAGPVHSAGMMLVDKVSWPVADLRCDWTEDCPVEEVATAWEVYKPQLDAYVQRALDPRAAPSYGVPGDE</sequence>